<dbReference type="Proteomes" id="UP000729402">
    <property type="component" value="Unassembled WGS sequence"/>
</dbReference>
<reference evidence="2" key="2">
    <citation type="submission" date="2021-02" db="EMBL/GenBank/DDBJ databases">
        <authorList>
            <person name="Kimball J.A."/>
            <person name="Haas M.W."/>
            <person name="Macchietto M."/>
            <person name="Kono T."/>
            <person name="Duquette J."/>
            <person name="Shao M."/>
        </authorList>
    </citation>
    <scope>NUCLEOTIDE SEQUENCE</scope>
    <source>
        <tissue evidence="2">Fresh leaf tissue</tissue>
    </source>
</reference>
<keyword evidence="3" id="KW-1185">Reference proteome</keyword>
<dbReference type="OrthoDB" id="721783at2759"/>
<proteinExistence type="predicted"/>
<name>A0A8J5W6I4_ZIZPA</name>
<gene>
    <name evidence="2" type="ORF">GUJ93_ZPchr0007g5137</name>
</gene>
<evidence type="ECO:0000313" key="2">
    <source>
        <dbReference type="EMBL" id="KAG8080809.1"/>
    </source>
</evidence>
<evidence type="ECO:0000259" key="1">
    <source>
        <dbReference type="Pfam" id="PF24530"/>
    </source>
</evidence>
<organism evidence="2 3">
    <name type="scientific">Zizania palustris</name>
    <name type="common">Northern wild rice</name>
    <dbReference type="NCBI Taxonomy" id="103762"/>
    <lineage>
        <taxon>Eukaryota</taxon>
        <taxon>Viridiplantae</taxon>
        <taxon>Streptophyta</taxon>
        <taxon>Embryophyta</taxon>
        <taxon>Tracheophyta</taxon>
        <taxon>Spermatophyta</taxon>
        <taxon>Magnoliopsida</taxon>
        <taxon>Liliopsida</taxon>
        <taxon>Poales</taxon>
        <taxon>Poaceae</taxon>
        <taxon>BOP clade</taxon>
        <taxon>Oryzoideae</taxon>
        <taxon>Oryzeae</taxon>
        <taxon>Zizaniinae</taxon>
        <taxon>Zizania</taxon>
    </lineage>
</organism>
<reference evidence="2" key="1">
    <citation type="journal article" date="2021" name="bioRxiv">
        <title>Whole Genome Assembly and Annotation of Northern Wild Rice, Zizania palustris L., Supports a Whole Genome Duplication in the Zizania Genus.</title>
        <authorList>
            <person name="Haas M."/>
            <person name="Kono T."/>
            <person name="Macchietto M."/>
            <person name="Millas R."/>
            <person name="McGilp L."/>
            <person name="Shao M."/>
            <person name="Duquette J."/>
            <person name="Hirsch C.N."/>
            <person name="Kimball J."/>
        </authorList>
    </citation>
    <scope>NUCLEOTIDE SEQUENCE</scope>
    <source>
        <tissue evidence="2">Fresh leaf tissue</tissue>
    </source>
</reference>
<dbReference type="AlphaFoldDB" id="A0A8J5W6I4"/>
<dbReference type="Pfam" id="PF24530">
    <property type="entry name" value="DUF7597"/>
    <property type="match status" value="1"/>
</dbReference>
<sequence length="220" mass="24273">MEAKITPKRLCAVHKVHHAPDSEIFFPCLKLRWIPKVVSPKVAEVISSTAIVPFVPAQLSYSSQCSSPSPQEPMANFPMDPLAYVPRGGVLLDGGGELRKTRNIVSLAGQHIRQNEDLAIANCDLNLTALERHEFLMLIHHHLTQVLRLQVLSQRNSIGFTEKNDKGKGIMLPGLPSIHDFESASRDDQVGMDELMAQAGTSTQLVPVHTKVTEDEENAE</sequence>
<accession>A0A8J5W6I4</accession>
<feature type="domain" description="DUF7597" evidence="1">
    <location>
        <begin position="80"/>
        <end position="154"/>
    </location>
</feature>
<protein>
    <recommendedName>
        <fullName evidence="1">DUF7597 domain-containing protein</fullName>
    </recommendedName>
</protein>
<evidence type="ECO:0000313" key="3">
    <source>
        <dbReference type="Proteomes" id="UP000729402"/>
    </source>
</evidence>
<dbReference type="InterPro" id="IPR056018">
    <property type="entry name" value="DUF7597"/>
</dbReference>
<comment type="caution">
    <text evidence="2">The sequence shown here is derived from an EMBL/GenBank/DDBJ whole genome shotgun (WGS) entry which is preliminary data.</text>
</comment>
<dbReference type="EMBL" id="JAAALK010000282">
    <property type="protein sequence ID" value="KAG8080809.1"/>
    <property type="molecule type" value="Genomic_DNA"/>
</dbReference>